<dbReference type="GO" id="GO:0004714">
    <property type="term" value="F:transmembrane receptor protein tyrosine kinase activity"/>
    <property type="evidence" value="ECO:0007669"/>
    <property type="project" value="InterPro"/>
</dbReference>
<evidence type="ECO:0000313" key="1">
    <source>
        <dbReference type="EMBL" id="GEU74420.1"/>
    </source>
</evidence>
<dbReference type="InterPro" id="IPR045272">
    <property type="entry name" value="ANXUR1/2-like"/>
</dbReference>
<reference evidence="1" key="1">
    <citation type="journal article" date="2019" name="Sci. Rep.">
        <title>Draft genome of Tanacetum cinerariifolium, the natural source of mosquito coil.</title>
        <authorList>
            <person name="Yamashiro T."/>
            <person name="Shiraishi A."/>
            <person name="Satake H."/>
            <person name="Nakayama K."/>
        </authorList>
    </citation>
    <scope>NUCLEOTIDE SEQUENCE</scope>
</reference>
<dbReference type="PANTHER" id="PTHR27003:SF471">
    <property type="entry name" value="VASCULAR ENDOTHELIAL GROWTH FACTOR RECEPTOR 2 (VEGFR2)-RELATED"/>
    <property type="match status" value="1"/>
</dbReference>
<dbReference type="GO" id="GO:0030246">
    <property type="term" value="F:carbohydrate binding"/>
    <property type="evidence" value="ECO:0007669"/>
    <property type="project" value="UniProtKB-KW"/>
</dbReference>
<proteinExistence type="predicted"/>
<dbReference type="GO" id="GO:0009506">
    <property type="term" value="C:plasmodesma"/>
    <property type="evidence" value="ECO:0007669"/>
    <property type="project" value="TreeGrafter"/>
</dbReference>
<dbReference type="EMBL" id="BKCJ010006880">
    <property type="protein sequence ID" value="GEU74420.1"/>
    <property type="molecule type" value="Genomic_DNA"/>
</dbReference>
<dbReference type="PANTHER" id="PTHR27003">
    <property type="entry name" value="OS07G0166700 PROTEIN"/>
    <property type="match status" value="1"/>
</dbReference>
<sequence length="90" mass="10407">MSLEEEASGGYTKILCGRSSYAVYKHEGRFPLSFVKDRFEEGKQDNMVFEAIKEQILPKSLSTIQTIYYQCLHDDREKRPTADEVLAQLK</sequence>
<dbReference type="AlphaFoldDB" id="A0A6L2ML36"/>
<dbReference type="Gene3D" id="1.10.510.10">
    <property type="entry name" value="Transferase(Phosphotransferase) domain 1"/>
    <property type="match status" value="1"/>
</dbReference>
<keyword evidence="1" id="KW-0430">Lectin</keyword>
<protein>
    <submittedName>
        <fullName evidence="1">Protein kinase-like domain, concanavalin A-like lectin/glucanase domain protein</fullName>
    </submittedName>
</protein>
<keyword evidence="1" id="KW-0418">Kinase</keyword>
<name>A0A6L2ML36_TANCI</name>
<dbReference type="GO" id="GO:0005886">
    <property type="term" value="C:plasma membrane"/>
    <property type="evidence" value="ECO:0007669"/>
    <property type="project" value="TreeGrafter"/>
</dbReference>
<accession>A0A6L2ML36</accession>
<comment type="caution">
    <text evidence="1">The sequence shown here is derived from an EMBL/GenBank/DDBJ whole genome shotgun (WGS) entry which is preliminary data.</text>
</comment>
<gene>
    <name evidence="1" type="ORF">Tci_046398</name>
</gene>
<keyword evidence="1" id="KW-0808">Transferase</keyword>
<organism evidence="1">
    <name type="scientific">Tanacetum cinerariifolium</name>
    <name type="common">Dalmatian daisy</name>
    <name type="synonym">Chrysanthemum cinerariifolium</name>
    <dbReference type="NCBI Taxonomy" id="118510"/>
    <lineage>
        <taxon>Eukaryota</taxon>
        <taxon>Viridiplantae</taxon>
        <taxon>Streptophyta</taxon>
        <taxon>Embryophyta</taxon>
        <taxon>Tracheophyta</taxon>
        <taxon>Spermatophyta</taxon>
        <taxon>Magnoliopsida</taxon>
        <taxon>eudicotyledons</taxon>
        <taxon>Gunneridae</taxon>
        <taxon>Pentapetalae</taxon>
        <taxon>asterids</taxon>
        <taxon>campanulids</taxon>
        <taxon>Asterales</taxon>
        <taxon>Asteraceae</taxon>
        <taxon>Asteroideae</taxon>
        <taxon>Anthemideae</taxon>
        <taxon>Anthemidinae</taxon>
        <taxon>Tanacetum</taxon>
    </lineage>
</organism>